<dbReference type="EMBL" id="FLUM01000001">
    <property type="protein sequence ID" value="SBV96852.1"/>
    <property type="molecule type" value="Genomic_DNA"/>
</dbReference>
<name>A0A212JBS8_9BACT</name>
<evidence type="ECO:0000313" key="1">
    <source>
        <dbReference type="EMBL" id="SBV96852.1"/>
    </source>
</evidence>
<sequence length="80" mass="8952">MNQKPDSSFFFTSSIRAFAGYRKENATCSNLTTPDSTLSFRGYPTGFGVYSLQEMNTQQMIKNNVVCFPIYALCKKSSLA</sequence>
<reference evidence="1" key="1">
    <citation type="submission" date="2016-04" db="EMBL/GenBank/DDBJ databases">
        <authorList>
            <person name="Evans L.H."/>
            <person name="Alamgir A."/>
            <person name="Owens N."/>
            <person name="Weber N.D."/>
            <person name="Virtaneva K."/>
            <person name="Barbian K."/>
            <person name="Babar A."/>
            <person name="Rosenke K."/>
        </authorList>
    </citation>
    <scope>NUCLEOTIDE SEQUENCE</scope>
    <source>
        <strain evidence="1">86-1</strain>
    </source>
</reference>
<accession>A0A212JBS8</accession>
<proteinExistence type="predicted"/>
<gene>
    <name evidence="1" type="ORF">KL86DYS1_11757</name>
</gene>
<organism evidence="1">
    <name type="scientific">uncultured Dysgonomonas sp</name>
    <dbReference type="NCBI Taxonomy" id="206096"/>
    <lineage>
        <taxon>Bacteria</taxon>
        <taxon>Pseudomonadati</taxon>
        <taxon>Bacteroidota</taxon>
        <taxon>Bacteroidia</taxon>
        <taxon>Bacteroidales</taxon>
        <taxon>Dysgonomonadaceae</taxon>
        <taxon>Dysgonomonas</taxon>
        <taxon>environmental samples</taxon>
    </lineage>
</organism>
<protein>
    <submittedName>
        <fullName evidence="1">Uncharacterized protein</fullName>
    </submittedName>
</protein>
<dbReference type="AlphaFoldDB" id="A0A212JBS8"/>